<dbReference type="Proteomes" id="UP000215441">
    <property type="component" value="Unassembled WGS sequence"/>
</dbReference>
<dbReference type="NCBIfam" id="TIGR00254">
    <property type="entry name" value="GGDEF"/>
    <property type="match status" value="1"/>
</dbReference>
<dbReference type="Gene3D" id="3.30.70.270">
    <property type="match status" value="1"/>
</dbReference>
<dbReference type="SUPFAM" id="SSF141868">
    <property type="entry name" value="EAL domain-like"/>
    <property type="match status" value="1"/>
</dbReference>
<dbReference type="SMART" id="SM00052">
    <property type="entry name" value="EAL"/>
    <property type="match status" value="1"/>
</dbReference>
<dbReference type="EMBL" id="NOIG01000008">
    <property type="protein sequence ID" value="OYD49709.1"/>
    <property type="molecule type" value="Genomic_DNA"/>
</dbReference>
<dbReference type="InterPro" id="IPR035919">
    <property type="entry name" value="EAL_sf"/>
</dbReference>
<dbReference type="FunFam" id="3.20.20.450:FF:000001">
    <property type="entry name" value="Cyclic di-GMP phosphodiesterase yahA"/>
    <property type="match status" value="1"/>
</dbReference>
<protein>
    <submittedName>
        <fullName evidence="7">Diguanylate cyclase</fullName>
    </submittedName>
</protein>
<dbReference type="Gene3D" id="3.30.450.40">
    <property type="match status" value="1"/>
</dbReference>
<dbReference type="Gene3D" id="3.20.20.450">
    <property type="entry name" value="EAL domain"/>
    <property type="match status" value="1"/>
</dbReference>
<dbReference type="Pfam" id="PF13185">
    <property type="entry name" value="GAF_2"/>
    <property type="match status" value="1"/>
</dbReference>
<dbReference type="GO" id="GO:0016301">
    <property type="term" value="F:kinase activity"/>
    <property type="evidence" value="ECO:0007669"/>
    <property type="project" value="UniProtKB-KW"/>
</dbReference>
<gene>
    <name evidence="7" type="ORF">CBY09_12135</name>
</gene>
<dbReference type="GO" id="GO:0000160">
    <property type="term" value="P:phosphorelay signal transduction system"/>
    <property type="evidence" value="ECO:0007669"/>
    <property type="project" value="InterPro"/>
</dbReference>
<organism evidence="7 8">
    <name type="scientific">Acidovorax kalamii</name>
    <dbReference type="NCBI Taxonomy" id="2004485"/>
    <lineage>
        <taxon>Bacteria</taxon>
        <taxon>Pseudomonadati</taxon>
        <taxon>Pseudomonadota</taxon>
        <taxon>Betaproteobacteria</taxon>
        <taxon>Burkholderiales</taxon>
        <taxon>Comamonadaceae</taxon>
        <taxon>Acidovorax</taxon>
    </lineage>
</organism>
<keyword evidence="1" id="KW-0808">Transferase</keyword>
<dbReference type="InterPro" id="IPR000700">
    <property type="entry name" value="PAS-assoc_C"/>
</dbReference>
<dbReference type="Pfam" id="PF13426">
    <property type="entry name" value="PAS_9"/>
    <property type="match status" value="1"/>
</dbReference>
<dbReference type="InterPro" id="IPR000160">
    <property type="entry name" value="GGDEF_dom"/>
</dbReference>
<evidence type="ECO:0000259" key="4">
    <source>
        <dbReference type="PROSITE" id="PS50113"/>
    </source>
</evidence>
<dbReference type="RefSeq" id="WP_094289863.1">
    <property type="nucleotide sequence ID" value="NZ_NOIG01000008.1"/>
</dbReference>
<dbReference type="CDD" id="cd01948">
    <property type="entry name" value="EAL"/>
    <property type="match status" value="1"/>
</dbReference>
<dbReference type="InterPro" id="IPR029787">
    <property type="entry name" value="Nucleotide_cyclase"/>
</dbReference>
<dbReference type="GO" id="GO:0071732">
    <property type="term" value="P:cellular response to nitric oxide"/>
    <property type="evidence" value="ECO:0007669"/>
    <property type="project" value="UniProtKB-ARBA"/>
</dbReference>
<dbReference type="AlphaFoldDB" id="A0A235EL05"/>
<keyword evidence="2" id="KW-0418">Kinase</keyword>
<proteinExistence type="predicted"/>
<dbReference type="NCBIfam" id="TIGR00229">
    <property type="entry name" value="sensory_box"/>
    <property type="match status" value="1"/>
</dbReference>
<dbReference type="SUPFAM" id="SSF52172">
    <property type="entry name" value="CheY-like"/>
    <property type="match status" value="1"/>
</dbReference>
<evidence type="ECO:0000313" key="7">
    <source>
        <dbReference type="EMBL" id="OYD49709.1"/>
    </source>
</evidence>
<accession>A0A235EL05</accession>
<feature type="domain" description="PAC" evidence="4">
    <location>
        <begin position="542"/>
        <end position="594"/>
    </location>
</feature>
<dbReference type="InterPro" id="IPR001633">
    <property type="entry name" value="EAL_dom"/>
</dbReference>
<feature type="domain" description="EAL" evidence="5">
    <location>
        <begin position="773"/>
        <end position="1019"/>
    </location>
</feature>
<dbReference type="InterPro" id="IPR035965">
    <property type="entry name" value="PAS-like_dom_sf"/>
</dbReference>
<dbReference type="SMART" id="SM00086">
    <property type="entry name" value="PAC"/>
    <property type="match status" value="1"/>
</dbReference>
<dbReference type="InterPro" id="IPR043128">
    <property type="entry name" value="Rev_trsase/Diguanyl_cyclase"/>
</dbReference>
<dbReference type="GO" id="GO:0071111">
    <property type="term" value="F:cyclic-guanylate-specific phosphodiesterase activity"/>
    <property type="evidence" value="ECO:0007669"/>
    <property type="project" value="UniProtKB-EC"/>
</dbReference>
<dbReference type="InterPro" id="IPR003018">
    <property type="entry name" value="GAF"/>
</dbReference>
<dbReference type="CDD" id="cd01949">
    <property type="entry name" value="GGDEF"/>
    <property type="match status" value="1"/>
</dbReference>
<feature type="domain" description="GGDEF" evidence="6">
    <location>
        <begin position="626"/>
        <end position="764"/>
    </location>
</feature>
<dbReference type="SMART" id="SM00448">
    <property type="entry name" value="REC"/>
    <property type="match status" value="1"/>
</dbReference>
<dbReference type="InterPro" id="IPR001789">
    <property type="entry name" value="Sig_transdc_resp-reg_receiver"/>
</dbReference>
<evidence type="ECO:0000259" key="5">
    <source>
        <dbReference type="PROSITE" id="PS50883"/>
    </source>
</evidence>
<dbReference type="OrthoDB" id="9813903at2"/>
<dbReference type="Pfam" id="PF12860">
    <property type="entry name" value="PAS_7"/>
    <property type="match status" value="1"/>
</dbReference>
<dbReference type="Pfam" id="PF00990">
    <property type="entry name" value="GGDEF"/>
    <property type="match status" value="1"/>
</dbReference>
<dbReference type="SMART" id="SM00065">
    <property type="entry name" value="GAF"/>
    <property type="match status" value="1"/>
</dbReference>
<dbReference type="SUPFAM" id="SSF55781">
    <property type="entry name" value="GAF domain-like"/>
    <property type="match status" value="1"/>
</dbReference>
<dbReference type="InterPro" id="IPR052155">
    <property type="entry name" value="Biofilm_reg_signaling"/>
</dbReference>
<dbReference type="SMART" id="SM00267">
    <property type="entry name" value="GGDEF"/>
    <property type="match status" value="1"/>
</dbReference>
<dbReference type="PROSITE" id="PS50883">
    <property type="entry name" value="EAL"/>
    <property type="match status" value="1"/>
</dbReference>
<dbReference type="PROSITE" id="PS50113">
    <property type="entry name" value="PAC"/>
    <property type="match status" value="1"/>
</dbReference>
<dbReference type="CDD" id="cd00156">
    <property type="entry name" value="REC"/>
    <property type="match status" value="1"/>
</dbReference>
<dbReference type="InterPro" id="IPR001610">
    <property type="entry name" value="PAC"/>
</dbReference>
<sequence>MPISILLIESDHTHAQAVAGALADPWSGWQVEVCASLAHAREHLQQPHRRPDIVLAAQNTLGGTAFDLLQLLAGVPAIIIVRMGAETHAAQAMRHGFDDFAVQDPALDYLLTLPAQIDAVLERSSSDRARLAAEAMLARQHRLLQAISRAQAMFIASSGPRAAFEALLEELMSLSQSAFGLVGQVQRAADGHPFLRVHAMTDISWDAASRALYAQHAEEGMVFDSLHSLVGAALVSGEPVISNDACHDPRAAGTPPGHPTLHTYLGLPIHAAGELVAMVGLANRAEGYSQADVAFLQPLLNTVGQLETARRAELARSTVEAELLRTSDLLGEKTQALEATLANISQGITNVDAEGRIRVYNRRYLELLDLPEDLLASQPKVEDVVRFQTERGDFGPQFQLIEPMARNYVASEYAAHGGQLTMPDSYVRRTHSGRYIEVRTRALEPGGRVRTFTDVTDYLSTLEALRLSEARWRSLTQLSSDWYWEQDAQYRFVRLDGNAQQKTGVPDEVHYGLTRWELPDTFVDEGQWRDHRAVLEAHQVFHDFEMQRVTHDGQPIWVSISGEPIFDAEGTFTGYRGVARDITERKLAEAQIQRLAFYDELTGLPNRRLLMDRLERAVAASTREGCHGALLFLDLDNFKGINDTLGHEWGDRLLVQVGARVSACVRATDTVARLGGDEFVVVIEGLHAEEAEAAAEAEAVAQKVLAALNQPYQIEGCEMHSTPSIGIALFRDAQQPVQELLKRADLAMYQAKAQGRNMLCFFDPAMQAAASARSALEGDIRLGLARAEFLLHYQPVVDATGQLLGAEALVRWNHPQRGMVPPAEFIPLAEQTGLILPLGRQVLAMACHQLALWAADPARASWTLSVNVSAQEFRQSEFVQDVLAVLRDSGADARRLKLELTESLLLHDVEDSILKMQALRTLGVGFALDDFGTGYSSLSYLKRLPLDQLKIDQSFVRDVLTDPNDAAIACTIITLAHSLALDVVAEGVETEGQRAFLLRNGCQRFQGYLFGRPGPAALL</sequence>
<evidence type="ECO:0000256" key="3">
    <source>
        <dbReference type="ARBA" id="ARBA00051114"/>
    </source>
</evidence>
<dbReference type="InterPro" id="IPR000014">
    <property type="entry name" value="PAS"/>
</dbReference>
<keyword evidence="8" id="KW-1185">Reference proteome</keyword>
<dbReference type="PANTHER" id="PTHR44757">
    <property type="entry name" value="DIGUANYLATE CYCLASE DGCP"/>
    <property type="match status" value="1"/>
</dbReference>
<evidence type="ECO:0000256" key="2">
    <source>
        <dbReference type="ARBA" id="ARBA00022777"/>
    </source>
</evidence>
<dbReference type="PANTHER" id="PTHR44757:SF2">
    <property type="entry name" value="BIOFILM ARCHITECTURE MAINTENANCE PROTEIN MBAA"/>
    <property type="match status" value="1"/>
</dbReference>
<dbReference type="SUPFAM" id="SSF55785">
    <property type="entry name" value="PYP-like sensor domain (PAS domain)"/>
    <property type="match status" value="2"/>
</dbReference>
<dbReference type="InterPro" id="IPR011006">
    <property type="entry name" value="CheY-like_superfamily"/>
</dbReference>
<reference evidence="7 8" key="1">
    <citation type="submission" date="2017-07" db="EMBL/GenBank/DDBJ databases">
        <title>Acidovorax KNDSW TSA 6 genome sequence and assembly.</title>
        <authorList>
            <person name="Mayilraj S."/>
        </authorList>
    </citation>
    <scope>NUCLEOTIDE SEQUENCE [LARGE SCALE GENOMIC DNA]</scope>
    <source>
        <strain evidence="7 8">KNDSW-TSA6</strain>
    </source>
</reference>
<dbReference type="FunFam" id="3.30.70.270:FF:000001">
    <property type="entry name" value="Diguanylate cyclase domain protein"/>
    <property type="match status" value="1"/>
</dbReference>
<dbReference type="Gene3D" id="3.40.50.2300">
    <property type="match status" value="1"/>
</dbReference>
<dbReference type="SUPFAM" id="SSF55073">
    <property type="entry name" value="Nucleotide cyclase"/>
    <property type="match status" value="1"/>
</dbReference>
<evidence type="ECO:0000256" key="1">
    <source>
        <dbReference type="ARBA" id="ARBA00022679"/>
    </source>
</evidence>
<dbReference type="PROSITE" id="PS50887">
    <property type="entry name" value="GGDEF"/>
    <property type="match status" value="1"/>
</dbReference>
<dbReference type="InterPro" id="IPR029016">
    <property type="entry name" value="GAF-like_dom_sf"/>
</dbReference>
<comment type="catalytic activity">
    <reaction evidence="3">
        <text>3',3'-c-di-GMP + H2O = 5'-phosphoguanylyl(3'-&gt;5')guanosine + H(+)</text>
        <dbReference type="Rhea" id="RHEA:24902"/>
        <dbReference type="ChEBI" id="CHEBI:15377"/>
        <dbReference type="ChEBI" id="CHEBI:15378"/>
        <dbReference type="ChEBI" id="CHEBI:58754"/>
        <dbReference type="ChEBI" id="CHEBI:58805"/>
        <dbReference type="EC" id="3.1.4.52"/>
    </reaction>
    <physiologicalReaction direction="left-to-right" evidence="3">
        <dbReference type="Rhea" id="RHEA:24903"/>
    </physiologicalReaction>
</comment>
<evidence type="ECO:0000259" key="6">
    <source>
        <dbReference type="PROSITE" id="PS50887"/>
    </source>
</evidence>
<dbReference type="Gene3D" id="3.30.450.20">
    <property type="entry name" value="PAS domain"/>
    <property type="match status" value="2"/>
</dbReference>
<name>A0A235EL05_9BURK</name>
<dbReference type="Pfam" id="PF00563">
    <property type="entry name" value="EAL"/>
    <property type="match status" value="1"/>
</dbReference>
<comment type="caution">
    <text evidence="7">The sequence shown here is derived from an EMBL/GenBank/DDBJ whole genome shotgun (WGS) entry which is preliminary data.</text>
</comment>
<dbReference type="CDD" id="cd00130">
    <property type="entry name" value="PAS"/>
    <property type="match status" value="1"/>
</dbReference>
<evidence type="ECO:0000313" key="8">
    <source>
        <dbReference type="Proteomes" id="UP000215441"/>
    </source>
</evidence>